<dbReference type="Gene3D" id="1.10.8.60">
    <property type="match status" value="1"/>
</dbReference>
<proteinExistence type="predicted"/>
<dbReference type="GO" id="GO:0006355">
    <property type="term" value="P:regulation of DNA-templated transcription"/>
    <property type="evidence" value="ECO:0007669"/>
    <property type="project" value="InterPro"/>
</dbReference>
<sequence>MENTSRWQRLIEGELPPAQRPAPAIYASWLRCRSLMQPAVWKAPHCALGATFASICQRKNDLLTLGQAALEDACEYMEQRRCLLAILDESGCMLWLCGDVLTRERLQLLGFTPGAYWAEGDIGTNAPSLAASEGHPIQVRGSEHVRQALHDWSFCATPVYDNSGRQRGSIALGCLLADCAAGDLSLTLALAREIGNSLNADGLLAESNRHLNQLYGLLDGVDDGVMAWDHRGYLQYINQRAATLLKLDEQQSQGKPLTQLLTLPALLNRAIAQRQALQHVEVTFESQRQFIATLLTLKPIFDGERCSFIALLHPLERLRQYVSSQLGRVSHSFEQMPSASLEMRRLIRYGQQAAKGQHPILLCGEEGVGKEQLSQAIHNASDRAAGPYIALNCQLLPEAQGLRELLGSDANEEEAGQLSKFELANGGTLYLEQIEYLPMEMQSALLQVLKTGVVMRLNSNRVIPVDVRVIASSAADLPLLVQQNRFRRQLFYSLQAFEIQIPALRQRLSDIPLLVKHHLRTLEQHFQCRFRVDDEVMTQLGLYLWPGNDLELKGVVERTAMMCHGHHLQLADLPEHLLGQQPLLESDPQPGMPLLTLAEMERQAIIRAANVSRGQLNEMAQLLGIGRTTLWRKIKQYQIDIRQFKLRA</sequence>
<dbReference type="SMART" id="SM00382">
    <property type="entry name" value="AAA"/>
    <property type="match status" value="1"/>
</dbReference>
<dbReference type="InterPro" id="IPR035965">
    <property type="entry name" value="PAS-like_dom_sf"/>
</dbReference>
<keyword evidence="6" id="KW-0804">Transcription</keyword>
<dbReference type="NCBIfam" id="NF008485">
    <property type="entry name" value="PRK11388.1"/>
    <property type="match status" value="1"/>
</dbReference>
<dbReference type="Pfam" id="PF02954">
    <property type="entry name" value="HTH_8"/>
    <property type="match status" value="1"/>
</dbReference>
<accession>A0A515D496</accession>
<dbReference type="Gene3D" id="1.10.10.60">
    <property type="entry name" value="Homeodomain-like"/>
    <property type="match status" value="1"/>
</dbReference>
<evidence type="ECO:0000256" key="2">
    <source>
        <dbReference type="ARBA" id="ARBA00022840"/>
    </source>
</evidence>
<evidence type="ECO:0000256" key="5">
    <source>
        <dbReference type="ARBA" id="ARBA00023159"/>
    </source>
</evidence>
<dbReference type="AlphaFoldDB" id="A0A515D496"/>
<keyword evidence="5" id="KW-0010">Activator</keyword>
<dbReference type="SUPFAM" id="SSF46689">
    <property type="entry name" value="Homeodomain-like"/>
    <property type="match status" value="1"/>
</dbReference>
<keyword evidence="1" id="KW-0547">Nucleotide-binding</keyword>
<dbReference type="Pfam" id="PF00989">
    <property type="entry name" value="PAS"/>
    <property type="match status" value="1"/>
</dbReference>
<evidence type="ECO:0000256" key="1">
    <source>
        <dbReference type="ARBA" id="ARBA00022741"/>
    </source>
</evidence>
<keyword evidence="4" id="KW-0238">DNA-binding</keyword>
<dbReference type="InterPro" id="IPR003018">
    <property type="entry name" value="GAF"/>
</dbReference>
<dbReference type="InterPro" id="IPR029016">
    <property type="entry name" value="GAF-like_dom_sf"/>
</dbReference>
<dbReference type="STRING" id="614.XJ20_02075"/>
<dbReference type="Pfam" id="PF25601">
    <property type="entry name" value="AAA_lid_14"/>
    <property type="match status" value="1"/>
</dbReference>
<evidence type="ECO:0000256" key="4">
    <source>
        <dbReference type="ARBA" id="ARBA00023125"/>
    </source>
</evidence>
<dbReference type="InterPro" id="IPR025662">
    <property type="entry name" value="Sigma_54_int_dom_ATP-bd_1"/>
</dbReference>
<dbReference type="GO" id="GO:0043565">
    <property type="term" value="F:sequence-specific DNA binding"/>
    <property type="evidence" value="ECO:0007669"/>
    <property type="project" value="InterPro"/>
</dbReference>
<keyword evidence="3" id="KW-0805">Transcription regulation</keyword>
<dbReference type="Pfam" id="PF01590">
    <property type="entry name" value="GAF"/>
    <property type="match status" value="1"/>
</dbReference>
<dbReference type="SUPFAM" id="SSF55785">
    <property type="entry name" value="PYP-like sensor domain (PAS domain)"/>
    <property type="match status" value="1"/>
</dbReference>
<dbReference type="InterPro" id="IPR058031">
    <property type="entry name" value="AAA_lid_NorR"/>
</dbReference>
<dbReference type="EMBL" id="CP033893">
    <property type="protein sequence ID" value="QDL35227.1"/>
    <property type="molecule type" value="Genomic_DNA"/>
</dbReference>
<dbReference type="InterPro" id="IPR013767">
    <property type="entry name" value="PAS_fold"/>
</dbReference>
<dbReference type="InterPro" id="IPR002197">
    <property type="entry name" value="HTH_Fis"/>
</dbReference>
<dbReference type="CDD" id="cd00130">
    <property type="entry name" value="PAS"/>
    <property type="match status" value="1"/>
</dbReference>
<evidence type="ECO:0000256" key="3">
    <source>
        <dbReference type="ARBA" id="ARBA00023015"/>
    </source>
</evidence>
<dbReference type="InterPro" id="IPR009057">
    <property type="entry name" value="Homeodomain-like_sf"/>
</dbReference>
<dbReference type="InterPro" id="IPR027417">
    <property type="entry name" value="P-loop_NTPase"/>
</dbReference>
<keyword evidence="7" id="KW-0808">Transferase</keyword>
<dbReference type="GO" id="GO:0005524">
    <property type="term" value="F:ATP binding"/>
    <property type="evidence" value="ECO:0007669"/>
    <property type="project" value="UniProtKB-KW"/>
</dbReference>
<dbReference type="RefSeq" id="WP_046372601.1">
    <property type="nucleotide sequence ID" value="NZ_CAMFKY010000003.1"/>
</dbReference>
<dbReference type="Gene3D" id="3.40.50.300">
    <property type="entry name" value="P-loop containing nucleotide triphosphate hydrolases"/>
    <property type="match status" value="1"/>
</dbReference>
<organism evidence="7 8">
    <name type="scientific">Serratia liquefaciens</name>
    <dbReference type="NCBI Taxonomy" id="614"/>
    <lineage>
        <taxon>Bacteria</taxon>
        <taxon>Pseudomonadati</taxon>
        <taxon>Pseudomonadota</taxon>
        <taxon>Gammaproteobacteria</taxon>
        <taxon>Enterobacterales</taxon>
        <taxon>Yersiniaceae</taxon>
        <taxon>Serratia</taxon>
    </lineage>
</organism>
<dbReference type="Gene3D" id="3.30.450.20">
    <property type="entry name" value="PAS domain"/>
    <property type="match status" value="1"/>
</dbReference>
<dbReference type="CDD" id="cd00009">
    <property type="entry name" value="AAA"/>
    <property type="match status" value="1"/>
</dbReference>
<dbReference type="SMART" id="SM00091">
    <property type="entry name" value="PAS"/>
    <property type="match status" value="1"/>
</dbReference>
<dbReference type="PRINTS" id="PR01590">
    <property type="entry name" value="HTHFIS"/>
</dbReference>
<name>A0A515D496_SERLI</name>
<dbReference type="PROSITE" id="PS00675">
    <property type="entry name" value="SIGMA54_INTERACT_1"/>
    <property type="match status" value="1"/>
</dbReference>
<reference evidence="7 8" key="1">
    <citation type="submission" date="2018-11" db="EMBL/GenBank/DDBJ databases">
        <title>The first complete genome of Serratia liquefaciens isolated from metalophyte plant revel distinctness adaptive mechanisms in an extreme habitat.</title>
        <authorList>
            <person name="Caneschi W.L."/>
            <person name="Sanchez A.B."/>
            <person name="Felestrino E.B."/>
            <person name="Assis R.A.B."/>
            <person name="Lemes C.G.C."/>
            <person name="Cordeiro I.F."/>
            <person name="Fonseca N.P."/>
            <person name="Villa M."/>
            <person name="Vieira I.T."/>
            <person name="Moraes L.A."/>
            <person name="Kamino L.H.Y."/>
            <person name="do Carmo F."/>
            <person name="Garcia C.M."/>
            <person name="Almeida N.F."/>
            <person name="Silva R.S."/>
            <person name="Ferro J.A."/>
            <person name="Ferro M.I.T."/>
            <person name="Varani A.M."/>
            <person name="Ferreira R.M."/>
            <person name="dos Santos V.L."/>
            <person name="Silva U.C."/>
            <person name="Setubal J.C."/>
            <person name="Moreira L.M."/>
        </authorList>
    </citation>
    <scope>NUCLEOTIDE SEQUENCE [LARGE SCALE GENOMIC DNA]</scope>
    <source>
        <strain evidence="7 8">FG3</strain>
    </source>
</reference>
<dbReference type="Gene3D" id="3.30.450.40">
    <property type="match status" value="1"/>
</dbReference>
<dbReference type="Proteomes" id="UP000317572">
    <property type="component" value="Chromosome"/>
</dbReference>
<evidence type="ECO:0000313" key="8">
    <source>
        <dbReference type="Proteomes" id="UP000317572"/>
    </source>
</evidence>
<dbReference type="PROSITE" id="PS50045">
    <property type="entry name" value="SIGMA54_INTERACT_4"/>
    <property type="match status" value="1"/>
</dbReference>
<dbReference type="PANTHER" id="PTHR32071">
    <property type="entry name" value="TRANSCRIPTIONAL REGULATORY PROTEIN"/>
    <property type="match status" value="1"/>
</dbReference>
<protein>
    <submittedName>
        <fullName evidence="7">PTS-dependent dihydroxyacetone kinase operon transcriptional regulator DhaR</fullName>
    </submittedName>
</protein>
<evidence type="ECO:0000313" key="7">
    <source>
        <dbReference type="EMBL" id="QDL35227.1"/>
    </source>
</evidence>
<gene>
    <name evidence="7" type="primary">dhaR</name>
    <name evidence="7" type="ORF">EGO53_27185</name>
</gene>
<dbReference type="SUPFAM" id="SSF52540">
    <property type="entry name" value="P-loop containing nucleoside triphosphate hydrolases"/>
    <property type="match status" value="1"/>
</dbReference>
<dbReference type="InterPro" id="IPR002078">
    <property type="entry name" value="Sigma_54_int"/>
</dbReference>
<dbReference type="InterPro" id="IPR000014">
    <property type="entry name" value="PAS"/>
</dbReference>
<keyword evidence="2" id="KW-0067">ATP-binding</keyword>
<keyword evidence="7" id="KW-0418">Kinase</keyword>
<dbReference type="InterPro" id="IPR003593">
    <property type="entry name" value="AAA+_ATPase"/>
</dbReference>
<evidence type="ECO:0000256" key="6">
    <source>
        <dbReference type="ARBA" id="ARBA00023163"/>
    </source>
</evidence>
<dbReference type="Pfam" id="PF00158">
    <property type="entry name" value="Sigma54_activat"/>
    <property type="match status" value="1"/>
</dbReference>
<dbReference type="GO" id="GO:0016301">
    <property type="term" value="F:kinase activity"/>
    <property type="evidence" value="ECO:0007669"/>
    <property type="project" value="UniProtKB-KW"/>
</dbReference>
<dbReference type="PANTHER" id="PTHR32071:SF117">
    <property type="entry name" value="PTS-DEPENDENT DIHYDROXYACETONE KINASE OPERON REGULATORY PROTEIN-RELATED"/>
    <property type="match status" value="1"/>
</dbReference>